<dbReference type="Pfam" id="PF17853">
    <property type="entry name" value="GGDEF_2"/>
    <property type="match status" value="1"/>
</dbReference>
<evidence type="ECO:0000313" key="7">
    <source>
        <dbReference type="Proteomes" id="UP000243688"/>
    </source>
</evidence>
<dbReference type="GO" id="GO:0003700">
    <property type="term" value="F:DNA-binding transcription factor activity"/>
    <property type="evidence" value="ECO:0007669"/>
    <property type="project" value="InterPro"/>
</dbReference>
<evidence type="ECO:0000259" key="5">
    <source>
        <dbReference type="PROSITE" id="PS01124"/>
    </source>
</evidence>
<dbReference type="GO" id="GO:0043565">
    <property type="term" value="F:sequence-specific DNA binding"/>
    <property type="evidence" value="ECO:0007669"/>
    <property type="project" value="InterPro"/>
</dbReference>
<protein>
    <recommendedName>
        <fullName evidence="5">HTH araC/xylS-type domain-containing protein</fullName>
    </recommendedName>
</protein>
<evidence type="ECO:0000313" key="6">
    <source>
        <dbReference type="EMBL" id="PDO10939.1"/>
    </source>
</evidence>
<accession>A0A2A6E2A2</accession>
<dbReference type="InterPro" id="IPR041522">
    <property type="entry name" value="CdaR_GGDEF"/>
</dbReference>
<dbReference type="Pfam" id="PF12833">
    <property type="entry name" value="HTH_18"/>
    <property type="match status" value="1"/>
</dbReference>
<feature type="domain" description="HTH araC/xylS-type" evidence="5">
    <location>
        <begin position="702"/>
        <end position="800"/>
    </location>
</feature>
<keyword evidence="2" id="KW-0238">DNA-binding</keyword>
<dbReference type="InterPro" id="IPR009057">
    <property type="entry name" value="Homeodomain-like_sf"/>
</dbReference>
<comment type="caution">
    <text evidence="6">The sequence shown here is derived from an EMBL/GenBank/DDBJ whole genome shotgun (WGS) entry which is preliminary data.</text>
</comment>
<reference evidence="6 7" key="1">
    <citation type="submission" date="2016-12" db="EMBL/GenBank/DDBJ databases">
        <title>Candidatus Reconcilibacillus cellulovorans genome.</title>
        <authorList>
            <person name="Kolinko S."/>
            <person name="Wu Y.-W."/>
            <person name="Tachea F."/>
            <person name="Denzel E."/>
            <person name="Hiras J."/>
            <person name="Baecker N."/>
            <person name="Chan L.J."/>
            <person name="Eichorst S.A."/>
            <person name="Frey D."/>
            <person name="Adams P.D."/>
            <person name="Pray T."/>
            <person name="Tanjore D."/>
            <person name="Petzold C.J."/>
            <person name="Gladden J.M."/>
            <person name="Simmons B.A."/>
            <person name="Singer S.W."/>
        </authorList>
    </citation>
    <scope>NUCLEOTIDE SEQUENCE [LARGE SCALE GENOMIC DNA]</scope>
    <source>
        <strain evidence="6">JTherm</strain>
    </source>
</reference>
<dbReference type="EMBL" id="MOXJ01000007">
    <property type="protein sequence ID" value="PDO10939.1"/>
    <property type="molecule type" value="Genomic_DNA"/>
</dbReference>
<keyword evidence="4" id="KW-0812">Transmembrane</keyword>
<dbReference type="SUPFAM" id="SSF46689">
    <property type="entry name" value="Homeodomain-like"/>
    <property type="match status" value="2"/>
</dbReference>
<dbReference type="Gene3D" id="1.10.10.60">
    <property type="entry name" value="Homeodomain-like"/>
    <property type="match status" value="2"/>
</dbReference>
<dbReference type="Proteomes" id="UP000243688">
    <property type="component" value="Unassembled WGS sequence"/>
</dbReference>
<dbReference type="PROSITE" id="PS01124">
    <property type="entry name" value="HTH_ARAC_FAMILY_2"/>
    <property type="match status" value="1"/>
</dbReference>
<dbReference type="PANTHER" id="PTHR43280">
    <property type="entry name" value="ARAC-FAMILY TRANSCRIPTIONAL REGULATOR"/>
    <property type="match status" value="1"/>
</dbReference>
<evidence type="ECO:0000256" key="2">
    <source>
        <dbReference type="ARBA" id="ARBA00023125"/>
    </source>
</evidence>
<keyword evidence="3" id="KW-0804">Transcription</keyword>
<dbReference type="AlphaFoldDB" id="A0A2A6E2A2"/>
<dbReference type="InterPro" id="IPR018060">
    <property type="entry name" value="HTH_AraC"/>
</dbReference>
<dbReference type="SMART" id="SM00342">
    <property type="entry name" value="HTH_ARAC"/>
    <property type="match status" value="1"/>
</dbReference>
<gene>
    <name evidence="6" type="ORF">BLM47_04500</name>
</gene>
<keyword evidence="1" id="KW-0805">Transcription regulation</keyword>
<evidence type="ECO:0000256" key="4">
    <source>
        <dbReference type="SAM" id="Phobius"/>
    </source>
</evidence>
<organism evidence="6 7">
    <name type="scientific">Candidatus Reconcilbacillus cellulovorans</name>
    <dbReference type="NCBI Taxonomy" id="1906605"/>
    <lineage>
        <taxon>Bacteria</taxon>
        <taxon>Bacillati</taxon>
        <taxon>Bacillota</taxon>
        <taxon>Bacilli</taxon>
        <taxon>Bacillales</taxon>
        <taxon>Paenibacillaceae</taxon>
        <taxon>Candidatus Reconcilbacillus</taxon>
    </lineage>
</organism>
<keyword evidence="4" id="KW-1133">Transmembrane helix</keyword>
<name>A0A2A6E2A2_9BACL</name>
<keyword evidence="4" id="KW-0472">Membrane</keyword>
<evidence type="ECO:0000256" key="3">
    <source>
        <dbReference type="ARBA" id="ARBA00023163"/>
    </source>
</evidence>
<sequence length="803" mass="91135">MYNHLNKAETGAKPVETMNRRRPTRYFLKLFAFGLLAGAVPALTVGLFSYLKSSETVQHNARQAERQHLALIQTNVEQVLKTVDHSMTYFASSTFLRSILEQPLSVDQFDLYLRLRREINYLQTFDTGIENFVLLSIDQGWYLDNVGLYRIDEVRDRSRVFDYFGLPADSVWTVDPVESSASVLADKTWISASPAEPDSEALSTADRRTCVRTVNLVKKLPLGASRKTGLAVASIPSCFLENRFSRGGEHETVFVFNGQNVPILYGSTASARNDPAVTTAVARALEGDSSSEGQLALTAGGRRYAATFRRSDYNDWTYVSLISLHKLSEQSYAIGWFTAAVCLALLALMLVATWIATRNIYKPLGRLIRQAAELGPPPAARDEFAFIGEQIHRVVQQKSDLENRLRGQIHQLRTLFMLNMFQGRLGEADIAAQLSALGYPDVPRRRFAVLALQIDTLEGTKYSPKDADLLLFAINNIVEELVPAEARLTPFLHDQTQVTPIVSGDVTDEAFSRELYERAKTLRDTVAAYLDLKISIGVSRPHGSLADAPEALREAVEALKYRIRFGIGAIMHYADLPQKRSWSGYFPLRLTGELCDAIQLADRAVAEAKLNEWFDQLCSHDPDPADFEMWTTRLLLELLQLAHSLRLETARRTDLTPQPLFDRLKRLRTVEETRDWFRDAIVRPMLSAVEERVRSQYKNISEQIIHIIHQECETDLTLESIAARLHYNPNYISGVFRKETGTSFSEYLAAHRHKIAIRYLLETDLSVKDISERLRYNNPQNFIRSFRKIEGITPGRYRELYRK</sequence>
<evidence type="ECO:0000256" key="1">
    <source>
        <dbReference type="ARBA" id="ARBA00023015"/>
    </source>
</evidence>
<dbReference type="PANTHER" id="PTHR43280:SF10">
    <property type="entry name" value="REGULATORY PROTEIN POCR"/>
    <property type="match status" value="1"/>
</dbReference>
<feature type="transmembrane region" description="Helical" evidence="4">
    <location>
        <begin position="26"/>
        <end position="51"/>
    </location>
</feature>
<proteinExistence type="predicted"/>
<feature type="transmembrane region" description="Helical" evidence="4">
    <location>
        <begin position="333"/>
        <end position="356"/>
    </location>
</feature>